<dbReference type="PANTHER" id="PTHR30055:SF234">
    <property type="entry name" value="HTH-TYPE TRANSCRIPTIONAL REGULATOR BETI"/>
    <property type="match status" value="1"/>
</dbReference>
<feature type="region of interest" description="Disordered" evidence="5">
    <location>
        <begin position="1"/>
        <end position="25"/>
    </location>
</feature>
<dbReference type="Pfam" id="PF00440">
    <property type="entry name" value="TetR_N"/>
    <property type="match status" value="1"/>
</dbReference>
<proteinExistence type="predicted"/>
<dbReference type="InterPro" id="IPR050109">
    <property type="entry name" value="HTH-type_TetR-like_transc_reg"/>
</dbReference>
<dbReference type="InterPro" id="IPR001647">
    <property type="entry name" value="HTH_TetR"/>
</dbReference>
<comment type="caution">
    <text evidence="7">The sequence shown here is derived from an EMBL/GenBank/DDBJ whole genome shotgun (WGS) entry which is preliminary data.</text>
</comment>
<dbReference type="EMBL" id="JAMZEJ010000008">
    <property type="protein sequence ID" value="MCQ8241802.1"/>
    <property type="molecule type" value="Genomic_DNA"/>
</dbReference>
<keyword evidence="2 4" id="KW-0238">DNA-binding</keyword>
<evidence type="ECO:0000259" key="6">
    <source>
        <dbReference type="PROSITE" id="PS50977"/>
    </source>
</evidence>
<dbReference type="PANTHER" id="PTHR30055">
    <property type="entry name" value="HTH-TYPE TRANSCRIPTIONAL REGULATOR RUTR"/>
    <property type="match status" value="1"/>
</dbReference>
<evidence type="ECO:0000256" key="3">
    <source>
        <dbReference type="ARBA" id="ARBA00023163"/>
    </source>
</evidence>
<organism evidence="7 8">
    <name type="scientific">Rhizosaccharibacter radicis</name>
    <dbReference type="NCBI Taxonomy" id="2782605"/>
    <lineage>
        <taxon>Bacteria</taxon>
        <taxon>Pseudomonadati</taxon>
        <taxon>Pseudomonadota</taxon>
        <taxon>Alphaproteobacteria</taxon>
        <taxon>Acetobacterales</taxon>
        <taxon>Acetobacteraceae</taxon>
        <taxon>Rhizosaccharibacter</taxon>
    </lineage>
</organism>
<feature type="domain" description="HTH tetR-type" evidence="6">
    <location>
        <begin position="25"/>
        <end position="85"/>
    </location>
</feature>
<name>A0ABT1VZP4_9PROT</name>
<gene>
    <name evidence="7" type="ORF">NFI88_13250</name>
</gene>
<keyword evidence="3" id="KW-0804">Transcription</keyword>
<sequence length="237" mass="24631">MSKIKPAAAAQTDGKGPEARTGKSVERRARILDAAERLLRGDGAAEFSMRDLAEAAGVSFATPFNQFGSKAGIMQALSDRRIDEMDGRLASLAEPAGMADRVLAATDIATGVLLAEPALNRHLIGFLGVPTAEPGRVAGRSRSYWIAALDGAADLAKRRDPAAGLARDRLPDLLALGFRGCLSFWVAGEIADDALPARARAMAAALLLGFVRPDGQGSLRALLSRDGGKDAGTAATP</sequence>
<evidence type="ECO:0000256" key="4">
    <source>
        <dbReference type="PROSITE-ProRule" id="PRU00335"/>
    </source>
</evidence>
<reference evidence="7 8" key="1">
    <citation type="submission" date="2022-06" db="EMBL/GenBank/DDBJ databases">
        <title>Rhizosaccharibacter gen. nov. sp. nov. KSS12, endophytic bacteria isolated from sugarcane.</title>
        <authorList>
            <person name="Pitiwittayakul N."/>
        </authorList>
    </citation>
    <scope>NUCLEOTIDE SEQUENCE [LARGE SCALE GENOMIC DNA]</scope>
    <source>
        <strain evidence="7 8">KSS12</strain>
    </source>
</reference>
<feature type="compositionally biased region" description="Basic and acidic residues" evidence="5">
    <location>
        <begin position="15"/>
        <end position="25"/>
    </location>
</feature>
<dbReference type="PROSITE" id="PS50977">
    <property type="entry name" value="HTH_TETR_2"/>
    <property type="match status" value="1"/>
</dbReference>
<accession>A0ABT1VZP4</accession>
<keyword evidence="1" id="KW-0805">Transcription regulation</keyword>
<dbReference type="Proteomes" id="UP001524547">
    <property type="component" value="Unassembled WGS sequence"/>
</dbReference>
<evidence type="ECO:0000256" key="5">
    <source>
        <dbReference type="SAM" id="MobiDB-lite"/>
    </source>
</evidence>
<dbReference type="InterPro" id="IPR009057">
    <property type="entry name" value="Homeodomain-like_sf"/>
</dbReference>
<evidence type="ECO:0000256" key="1">
    <source>
        <dbReference type="ARBA" id="ARBA00023015"/>
    </source>
</evidence>
<evidence type="ECO:0000313" key="8">
    <source>
        <dbReference type="Proteomes" id="UP001524547"/>
    </source>
</evidence>
<dbReference type="RefSeq" id="WP_422920557.1">
    <property type="nucleotide sequence ID" value="NZ_JAMZEJ010000008.1"/>
</dbReference>
<keyword evidence="8" id="KW-1185">Reference proteome</keyword>
<evidence type="ECO:0000313" key="7">
    <source>
        <dbReference type="EMBL" id="MCQ8241802.1"/>
    </source>
</evidence>
<dbReference type="SUPFAM" id="SSF46689">
    <property type="entry name" value="Homeodomain-like"/>
    <property type="match status" value="1"/>
</dbReference>
<protein>
    <submittedName>
        <fullName evidence="7">TetR/AcrR family transcriptional regulator</fullName>
    </submittedName>
</protein>
<feature type="DNA-binding region" description="H-T-H motif" evidence="4">
    <location>
        <begin position="48"/>
        <end position="67"/>
    </location>
</feature>
<dbReference type="Gene3D" id="1.10.357.10">
    <property type="entry name" value="Tetracycline Repressor, domain 2"/>
    <property type="match status" value="1"/>
</dbReference>
<evidence type="ECO:0000256" key="2">
    <source>
        <dbReference type="ARBA" id="ARBA00023125"/>
    </source>
</evidence>